<dbReference type="GO" id="GO:0008270">
    <property type="term" value="F:zinc ion binding"/>
    <property type="evidence" value="ECO:0007669"/>
    <property type="project" value="UniProtKB-KW"/>
</dbReference>
<dbReference type="Pfam" id="PF07496">
    <property type="entry name" value="zf-CW"/>
    <property type="match status" value="1"/>
</dbReference>
<keyword evidence="7" id="KW-0804">Transcription</keyword>
<evidence type="ECO:0000256" key="7">
    <source>
        <dbReference type="ARBA" id="ARBA00023163"/>
    </source>
</evidence>
<feature type="domain" description="MBD" evidence="10">
    <location>
        <begin position="83"/>
        <end position="153"/>
    </location>
</feature>
<keyword evidence="8" id="KW-0539">Nucleus</keyword>
<keyword evidence="3" id="KW-0863">Zinc-finger</keyword>
<dbReference type="InterPro" id="IPR001739">
    <property type="entry name" value="Methyl_CpG_DNA-bd"/>
</dbReference>
<evidence type="ECO:0000256" key="1">
    <source>
        <dbReference type="ARBA" id="ARBA00004123"/>
    </source>
</evidence>
<protein>
    <recommendedName>
        <fullName evidence="13">MBD domain-containing protein</fullName>
    </recommendedName>
</protein>
<evidence type="ECO:0000313" key="12">
    <source>
        <dbReference type="EMBL" id="VFU63537.1"/>
    </source>
</evidence>
<feature type="domain" description="CW-type" evidence="11">
    <location>
        <begin position="22"/>
        <end position="77"/>
    </location>
</feature>
<dbReference type="Pfam" id="PF01429">
    <property type="entry name" value="MBD"/>
    <property type="match status" value="1"/>
</dbReference>
<dbReference type="GO" id="GO:0003677">
    <property type="term" value="F:DNA binding"/>
    <property type="evidence" value="ECO:0007669"/>
    <property type="project" value="UniProtKB-KW"/>
</dbReference>
<evidence type="ECO:0000256" key="9">
    <source>
        <dbReference type="SAM" id="MobiDB-lite"/>
    </source>
</evidence>
<dbReference type="SUPFAM" id="SSF54171">
    <property type="entry name" value="DNA-binding domain"/>
    <property type="match status" value="1"/>
</dbReference>
<evidence type="ECO:0000259" key="10">
    <source>
        <dbReference type="PROSITE" id="PS50982"/>
    </source>
</evidence>
<dbReference type="SMART" id="SM00391">
    <property type="entry name" value="MBD"/>
    <property type="match status" value="1"/>
</dbReference>
<accession>A0A6N2ND43</accession>
<dbReference type="PANTHER" id="PTHR12396:SF10">
    <property type="entry name" value="METHYL-CPG-BINDING DOMAIN-CONTAINING PROTEIN 1-RELATED"/>
    <property type="match status" value="1"/>
</dbReference>
<keyword evidence="2" id="KW-0479">Metal-binding</keyword>
<dbReference type="Gene3D" id="3.30.40.100">
    <property type="match status" value="1"/>
</dbReference>
<dbReference type="Gene3D" id="3.30.890.10">
    <property type="entry name" value="Methyl-cpg-binding Protein 2, Chain A"/>
    <property type="match status" value="1"/>
</dbReference>
<evidence type="ECO:0000256" key="8">
    <source>
        <dbReference type="ARBA" id="ARBA00023242"/>
    </source>
</evidence>
<evidence type="ECO:0000256" key="5">
    <source>
        <dbReference type="ARBA" id="ARBA00023015"/>
    </source>
</evidence>
<keyword evidence="4" id="KW-0862">Zinc</keyword>
<reference evidence="12" key="1">
    <citation type="submission" date="2019-03" db="EMBL/GenBank/DDBJ databases">
        <authorList>
            <person name="Mank J."/>
            <person name="Almeida P."/>
        </authorList>
    </citation>
    <scope>NUCLEOTIDE SEQUENCE</scope>
    <source>
        <strain evidence="12">78183</strain>
    </source>
</reference>
<evidence type="ECO:0000256" key="4">
    <source>
        <dbReference type="ARBA" id="ARBA00022833"/>
    </source>
</evidence>
<evidence type="ECO:0000259" key="11">
    <source>
        <dbReference type="PROSITE" id="PS51050"/>
    </source>
</evidence>
<evidence type="ECO:0008006" key="13">
    <source>
        <dbReference type="Google" id="ProtNLM"/>
    </source>
</evidence>
<evidence type="ECO:0000256" key="3">
    <source>
        <dbReference type="ARBA" id="ARBA00022771"/>
    </source>
</evidence>
<organism evidence="12">
    <name type="scientific">Salix viminalis</name>
    <name type="common">Common osier</name>
    <name type="synonym">Basket willow</name>
    <dbReference type="NCBI Taxonomy" id="40686"/>
    <lineage>
        <taxon>Eukaryota</taxon>
        <taxon>Viridiplantae</taxon>
        <taxon>Streptophyta</taxon>
        <taxon>Embryophyta</taxon>
        <taxon>Tracheophyta</taxon>
        <taxon>Spermatophyta</taxon>
        <taxon>Magnoliopsida</taxon>
        <taxon>eudicotyledons</taxon>
        <taxon>Gunneridae</taxon>
        <taxon>Pentapetalae</taxon>
        <taxon>rosids</taxon>
        <taxon>fabids</taxon>
        <taxon>Malpighiales</taxon>
        <taxon>Salicaceae</taxon>
        <taxon>Saliceae</taxon>
        <taxon>Salix</taxon>
    </lineage>
</organism>
<dbReference type="GO" id="GO:0005634">
    <property type="term" value="C:nucleus"/>
    <property type="evidence" value="ECO:0007669"/>
    <property type="project" value="UniProtKB-SubCell"/>
</dbReference>
<dbReference type="CDD" id="cd01396">
    <property type="entry name" value="MeCP2_MBD"/>
    <property type="match status" value="1"/>
</dbReference>
<dbReference type="PROSITE" id="PS51050">
    <property type="entry name" value="ZF_CW"/>
    <property type="match status" value="1"/>
</dbReference>
<evidence type="ECO:0000256" key="2">
    <source>
        <dbReference type="ARBA" id="ARBA00022723"/>
    </source>
</evidence>
<dbReference type="EMBL" id="CAADRP010002209">
    <property type="protein sequence ID" value="VFU63537.1"/>
    <property type="molecule type" value="Genomic_DNA"/>
</dbReference>
<dbReference type="PROSITE" id="PS50982">
    <property type="entry name" value="MBD"/>
    <property type="match status" value="1"/>
</dbReference>
<gene>
    <name evidence="12" type="ORF">SVIM_LOCUS484298</name>
</gene>
<dbReference type="PANTHER" id="PTHR12396">
    <property type="entry name" value="METHYL-CPG BINDING PROTEIN, MBD"/>
    <property type="match status" value="1"/>
</dbReference>
<proteinExistence type="predicted"/>
<evidence type="ECO:0000256" key="6">
    <source>
        <dbReference type="ARBA" id="ARBA00023125"/>
    </source>
</evidence>
<keyword evidence="6" id="KW-0238">DNA-binding</keyword>
<sequence length="182" mass="20799">MTLKEHSPATPKTSRKNPRVAPRSIDIYTVQCDKCSKWRVISTEEEYEEIRSTMKESPYVCDRKLGISCDDPADIEYNATRTWAIDRPGILKTPEGFKRSLELRRDFARMDAYYITPTGKKLRTLNEIAAFIEANPKYQDVKLSAFSFTSPKVMEDTIPEDVVRKIPSIGNSNKKKALKDSA</sequence>
<feature type="region of interest" description="Disordered" evidence="9">
    <location>
        <begin position="1"/>
        <end position="20"/>
    </location>
</feature>
<dbReference type="InterPro" id="IPR016177">
    <property type="entry name" value="DNA-bd_dom_sf"/>
</dbReference>
<keyword evidence="5" id="KW-0805">Transcription regulation</keyword>
<comment type="subcellular location">
    <subcellularLocation>
        <location evidence="1">Nucleus</location>
    </subcellularLocation>
</comment>
<name>A0A6N2ND43_SALVM</name>
<dbReference type="AlphaFoldDB" id="A0A6N2ND43"/>
<dbReference type="InterPro" id="IPR011124">
    <property type="entry name" value="Znf_CW"/>
</dbReference>